<dbReference type="Proteomes" id="UP000637578">
    <property type="component" value="Unassembled WGS sequence"/>
</dbReference>
<name>A0A8J3CCD7_9PSEU</name>
<dbReference type="InterPro" id="IPR018763">
    <property type="entry name" value="DUF2334"/>
</dbReference>
<evidence type="ECO:0000313" key="2">
    <source>
        <dbReference type="Proteomes" id="UP000637578"/>
    </source>
</evidence>
<accession>A0A8J3CCD7</accession>
<dbReference type="AlphaFoldDB" id="A0A8J3CCD7"/>
<proteinExistence type="predicted"/>
<sequence length="255" mass="28151">MTIRLVVSLSGIQPRTAERTADLAAELDRRGVPLSLLLVPRPTHADRPAEDVLAWIRHRQRQGDALVVHGFAHPADPDPGWRPAATLWRRAEFAALPAHEAGLRLIAARAALDRLELRTDCFAPPRWLASRGTRDALRRKGFAVCADASAVHDLRSGTVHRGRVLGLGRGHTAEPWWCWAMVLGAARAARRGGLVRLAVDARDLDRPGPWQAVLDAVDIALHHDAEPTTYAAFASPERFVPVPRLQIHHRDRLTS</sequence>
<keyword evidence="2" id="KW-1185">Reference proteome</keyword>
<dbReference type="EMBL" id="BMMK01000006">
    <property type="protein sequence ID" value="GGM46907.1"/>
    <property type="molecule type" value="Genomic_DNA"/>
</dbReference>
<evidence type="ECO:0000313" key="1">
    <source>
        <dbReference type="EMBL" id="GGM46907.1"/>
    </source>
</evidence>
<dbReference type="Gene3D" id="3.20.20.370">
    <property type="entry name" value="Glycoside hydrolase/deacetylase"/>
    <property type="match status" value="1"/>
</dbReference>
<dbReference type="InterPro" id="IPR011330">
    <property type="entry name" value="Glyco_hydro/deAcase_b/a-brl"/>
</dbReference>
<comment type="caution">
    <text evidence="1">The sequence shown here is derived from an EMBL/GenBank/DDBJ whole genome shotgun (WGS) entry which is preliminary data.</text>
</comment>
<dbReference type="GO" id="GO:0005975">
    <property type="term" value="P:carbohydrate metabolic process"/>
    <property type="evidence" value="ECO:0007669"/>
    <property type="project" value="InterPro"/>
</dbReference>
<dbReference type="Pfam" id="PF10096">
    <property type="entry name" value="DUF2334"/>
    <property type="match status" value="1"/>
</dbReference>
<organism evidence="1 2">
    <name type="scientific">Longimycelium tulufanense</name>
    <dbReference type="NCBI Taxonomy" id="907463"/>
    <lineage>
        <taxon>Bacteria</taxon>
        <taxon>Bacillati</taxon>
        <taxon>Actinomycetota</taxon>
        <taxon>Actinomycetes</taxon>
        <taxon>Pseudonocardiales</taxon>
        <taxon>Pseudonocardiaceae</taxon>
        <taxon>Longimycelium</taxon>
    </lineage>
</organism>
<dbReference type="SUPFAM" id="SSF88713">
    <property type="entry name" value="Glycoside hydrolase/deacetylase"/>
    <property type="match status" value="1"/>
</dbReference>
<gene>
    <name evidence="1" type="ORF">GCM10012275_17460</name>
</gene>
<reference evidence="1" key="1">
    <citation type="journal article" date="2014" name="Int. J. Syst. Evol. Microbiol.">
        <title>Complete genome sequence of Corynebacterium casei LMG S-19264T (=DSM 44701T), isolated from a smear-ripened cheese.</title>
        <authorList>
            <consortium name="US DOE Joint Genome Institute (JGI-PGF)"/>
            <person name="Walter F."/>
            <person name="Albersmeier A."/>
            <person name="Kalinowski J."/>
            <person name="Ruckert C."/>
        </authorList>
    </citation>
    <scope>NUCLEOTIDE SEQUENCE</scope>
    <source>
        <strain evidence="1">CGMCC 4.5737</strain>
    </source>
</reference>
<protein>
    <submittedName>
        <fullName evidence="1">DUF2334 domain-containing protein</fullName>
    </submittedName>
</protein>
<reference evidence="1" key="2">
    <citation type="submission" date="2020-09" db="EMBL/GenBank/DDBJ databases">
        <authorList>
            <person name="Sun Q."/>
            <person name="Zhou Y."/>
        </authorList>
    </citation>
    <scope>NUCLEOTIDE SEQUENCE</scope>
    <source>
        <strain evidence="1">CGMCC 4.5737</strain>
    </source>
</reference>